<dbReference type="EMBL" id="NAJQ01000082">
    <property type="protein sequence ID" value="TKA79794.1"/>
    <property type="molecule type" value="Genomic_DNA"/>
</dbReference>
<accession>A0A4U0XQL5</accession>
<evidence type="ECO:0000313" key="4">
    <source>
        <dbReference type="Proteomes" id="UP000309340"/>
    </source>
</evidence>
<feature type="transmembrane region" description="Helical" evidence="2">
    <location>
        <begin position="183"/>
        <end position="204"/>
    </location>
</feature>
<dbReference type="Proteomes" id="UP000309340">
    <property type="component" value="Unassembled WGS sequence"/>
</dbReference>
<keyword evidence="2" id="KW-0472">Membrane</keyword>
<gene>
    <name evidence="3" type="ORF">B0A55_03286</name>
</gene>
<organism evidence="3 4">
    <name type="scientific">Friedmanniomyces simplex</name>
    <dbReference type="NCBI Taxonomy" id="329884"/>
    <lineage>
        <taxon>Eukaryota</taxon>
        <taxon>Fungi</taxon>
        <taxon>Dikarya</taxon>
        <taxon>Ascomycota</taxon>
        <taxon>Pezizomycotina</taxon>
        <taxon>Dothideomycetes</taxon>
        <taxon>Dothideomycetidae</taxon>
        <taxon>Mycosphaerellales</taxon>
        <taxon>Teratosphaeriaceae</taxon>
        <taxon>Friedmanniomyces</taxon>
    </lineage>
</organism>
<proteinExistence type="predicted"/>
<dbReference type="OrthoDB" id="5387214at2759"/>
<feature type="region of interest" description="Disordered" evidence="1">
    <location>
        <begin position="93"/>
        <end position="117"/>
    </location>
</feature>
<keyword evidence="2" id="KW-1133">Transmembrane helix</keyword>
<feature type="region of interest" description="Disordered" evidence="1">
    <location>
        <begin position="1"/>
        <end position="38"/>
    </location>
</feature>
<sequence>MAAPNERTTFGASIEPTSGPYSHDALIPPRGLDSPVLTPAVSHEDLTTPYQDQPFPVHSPFYQHPPASFERIHSRQTSKNDILAYEKDLEAHHTHNNNNNNSNTLTPLSATAGGNGTDDNPFTSKVSVEHSKECTMWPSKQTLMQEKAAERRKKLSRKGYAGCAPARDWWAKFDRKHKLVMKLLLAFFVVGAIVGICVGISVAVHGTYYSKNGQAQVGTN</sequence>
<feature type="compositionally biased region" description="Low complexity" evidence="1">
    <location>
        <begin position="96"/>
        <end position="106"/>
    </location>
</feature>
<keyword evidence="2" id="KW-0812">Transmembrane</keyword>
<protein>
    <submittedName>
        <fullName evidence="3">Uncharacterized protein</fullName>
    </submittedName>
</protein>
<evidence type="ECO:0000256" key="2">
    <source>
        <dbReference type="SAM" id="Phobius"/>
    </source>
</evidence>
<feature type="compositionally biased region" description="Polar residues" evidence="1">
    <location>
        <begin position="1"/>
        <end position="20"/>
    </location>
</feature>
<keyword evidence="4" id="KW-1185">Reference proteome</keyword>
<comment type="caution">
    <text evidence="3">The sequence shown here is derived from an EMBL/GenBank/DDBJ whole genome shotgun (WGS) entry which is preliminary data.</text>
</comment>
<dbReference type="AlphaFoldDB" id="A0A4U0XQL5"/>
<evidence type="ECO:0000256" key="1">
    <source>
        <dbReference type="SAM" id="MobiDB-lite"/>
    </source>
</evidence>
<name>A0A4U0XQL5_9PEZI</name>
<reference evidence="3 4" key="1">
    <citation type="submission" date="2017-03" db="EMBL/GenBank/DDBJ databases">
        <title>Genomes of endolithic fungi from Antarctica.</title>
        <authorList>
            <person name="Coleine C."/>
            <person name="Masonjones S."/>
            <person name="Stajich J.E."/>
        </authorList>
    </citation>
    <scope>NUCLEOTIDE SEQUENCE [LARGE SCALE GENOMIC DNA]</scope>
    <source>
        <strain evidence="3 4">CCFEE 5184</strain>
    </source>
</reference>
<evidence type="ECO:0000313" key="3">
    <source>
        <dbReference type="EMBL" id="TKA79794.1"/>
    </source>
</evidence>